<feature type="transmembrane region" description="Helical" evidence="2">
    <location>
        <begin position="700"/>
        <end position="720"/>
    </location>
</feature>
<protein>
    <recommendedName>
        <fullName evidence="3">Glycosyltransferase 2-like domain-containing protein</fullName>
    </recommendedName>
</protein>
<feature type="transmembrane region" description="Helical" evidence="2">
    <location>
        <begin position="727"/>
        <end position="747"/>
    </location>
</feature>
<dbReference type="Proteomes" id="UP000188324">
    <property type="component" value="Chromosome"/>
</dbReference>
<keyword evidence="2" id="KW-0812">Transmembrane</keyword>
<dbReference type="InterPro" id="IPR050834">
    <property type="entry name" value="Glycosyltransf_2"/>
</dbReference>
<feature type="domain" description="Glycosyltransferase 2-like" evidence="3">
    <location>
        <begin position="37"/>
        <end position="148"/>
    </location>
</feature>
<feature type="transmembrane region" description="Helical" evidence="2">
    <location>
        <begin position="582"/>
        <end position="600"/>
    </location>
</feature>
<dbReference type="OrthoDB" id="3734530at2"/>
<dbReference type="InterPro" id="IPR001173">
    <property type="entry name" value="Glyco_trans_2-like"/>
</dbReference>
<proteinExistence type="predicted"/>
<evidence type="ECO:0000313" key="5">
    <source>
        <dbReference type="Proteomes" id="UP000188324"/>
    </source>
</evidence>
<dbReference type="PANTHER" id="PTHR43685">
    <property type="entry name" value="GLYCOSYLTRANSFERASE"/>
    <property type="match status" value="1"/>
</dbReference>
<keyword evidence="5" id="KW-1185">Reference proteome</keyword>
<feature type="transmembrane region" description="Helical" evidence="2">
    <location>
        <begin position="641"/>
        <end position="660"/>
    </location>
</feature>
<keyword evidence="2" id="KW-1133">Transmembrane helix</keyword>
<feature type="transmembrane region" description="Helical" evidence="2">
    <location>
        <begin position="667"/>
        <end position="688"/>
    </location>
</feature>
<organism evidence="4 5">
    <name type="scientific">Tessaracoccus flavus</name>
    <dbReference type="NCBI Taxonomy" id="1610493"/>
    <lineage>
        <taxon>Bacteria</taxon>
        <taxon>Bacillati</taxon>
        <taxon>Actinomycetota</taxon>
        <taxon>Actinomycetes</taxon>
        <taxon>Propionibacteriales</taxon>
        <taxon>Propionibacteriaceae</taxon>
        <taxon>Tessaracoccus</taxon>
    </lineage>
</organism>
<evidence type="ECO:0000256" key="2">
    <source>
        <dbReference type="SAM" id="Phobius"/>
    </source>
</evidence>
<feature type="region of interest" description="Disordered" evidence="1">
    <location>
        <begin position="1"/>
        <end position="28"/>
    </location>
</feature>
<dbReference type="EMBL" id="CP019605">
    <property type="protein sequence ID" value="AQP45009.1"/>
    <property type="molecule type" value="Genomic_DNA"/>
</dbReference>
<feature type="transmembrane region" description="Helical" evidence="2">
    <location>
        <begin position="487"/>
        <end position="507"/>
    </location>
</feature>
<sequence>MTEEPQRGPIDDLWSWIDQDEPSPDAPEIPPSDVVAVMVVHNAGEWLPRQLLSLAGLDPRPGRLVAVDTGSTDGSRELLERARAEGVLDDVLIADREATFGEAVEAALADSEPAWIWLLHDDSAPRRDTLARLLDGARRADVVVPKLLEPRRRNYPETISEIGQAITPGGRRVPLVEEGEIDQQQTEPRDVLGASTAGLLVRGEAWREVGGLAPEVGRHRDGVDFCWRVNAVGFRVLSWPAAALTHRRAGRTGERPQDRHPHEVDRLAALRVAGSRGASGPALALGSWARAAGFLLGKSPSHAAAELRAWRRYRRSGDITAALASRMPPEDLTPDDLLPSRFWTVRDAVDRFGAGLADRYRDLTDREADTSIDELTGDDFAGHLRRRRVSPVAILVVVLLLAGALAGRGLLGFGEVAGGGLLPAPDSWGGAWQAYLSGDAPWLLLTAAAPLTTLGNPGWFSVLALLLAPLLAGGSALSLLRRLDVDATAAAAVAAAWAGATIVLGLVTAGDVSGMILAVAGPLLARSLISVARDRSAGAERLRAPAGAAFWLIVCTAFWPAALMLATLLGAFWAVRDRHNRVLSAAVAILPPWLFLGPWLPRLIADPGRWLTGADPLAWPDYPPASYAVALGRILPSGLPVWANALFFVTLGLLAAAGLARLGRDRWLTAVLAIAVPLLVGTLLSRFVVPIGPGAARPLLSPWALLVVAALLAPVVAAVRGGAGRRLVAALAAASLVAVSVWAVWGFSGPVQRSASSLPGYVRDVVGSARDTRVLLIELGDDDEVSWNVVDQRQPQWGSGERHPAGPFADDLYVVAQSIVSGSVPDTLADDLRRLGVSHLWLSGFGPDQRAALDNAGGITSAAADERSVVYTVVGLVSRAYVVDGADREPVLADVVGPGAEGRLLEVAEPGDARWVARLDGTSLDAVEGAERLTFELGERSGELELVPEPRWGRFTWHVAVLVALALLASPSMGSSTAARRGY</sequence>
<accession>A0A1Q2CFW8</accession>
<reference evidence="4 5" key="1">
    <citation type="journal article" date="2016" name="Int. J. Syst. Evol. Microbiol.">
        <title>Tessaracoccus flavus sp. nov., isolated from the drainage system of a lindane-producing factory.</title>
        <authorList>
            <person name="Kumari R."/>
            <person name="Singh P."/>
            <person name="Schumann P."/>
            <person name="Lal R."/>
        </authorList>
    </citation>
    <scope>NUCLEOTIDE SEQUENCE [LARGE SCALE GENOMIC DNA]</scope>
    <source>
        <strain evidence="4 5">RP1T</strain>
    </source>
</reference>
<dbReference type="SUPFAM" id="SSF53448">
    <property type="entry name" value="Nucleotide-diphospho-sugar transferases"/>
    <property type="match status" value="1"/>
</dbReference>
<name>A0A1Q2CFW8_9ACTN</name>
<feature type="transmembrane region" description="Helical" evidence="2">
    <location>
        <begin position="459"/>
        <end position="480"/>
    </location>
</feature>
<dbReference type="Gene3D" id="3.90.550.10">
    <property type="entry name" value="Spore Coat Polysaccharide Biosynthesis Protein SpsA, Chain A"/>
    <property type="match status" value="1"/>
</dbReference>
<keyword evidence="2" id="KW-0472">Membrane</keyword>
<dbReference type="InterPro" id="IPR029044">
    <property type="entry name" value="Nucleotide-diphossugar_trans"/>
</dbReference>
<evidence type="ECO:0000313" key="4">
    <source>
        <dbReference type="EMBL" id="AQP45009.1"/>
    </source>
</evidence>
<gene>
    <name evidence="4" type="ORF">RPIT_09595</name>
</gene>
<dbReference type="KEGG" id="tfl:RPIT_09595"/>
<dbReference type="Pfam" id="PF00535">
    <property type="entry name" value="Glycos_transf_2"/>
    <property type="match status" value="1"/>
</dbReference>
<dbReference type="RefSeq" id="WP_077342643.1">
    <property type="nucleotide sequence ID" value="NZ_CP019605.1"/>
</dbReference>
<feature type="transmembrane region" description="Helical" evidence="2">
    <location>
        <begin position="548"/>
        <end position="575"/>
    </location>
</feature>
<feature type="compositionally biased region" description="Basic and acidic residues" evidence="1">
    <location>
        <begin position="1"/>
        <end position="10"/>
    </location>
</feature>
<evidence type="ECO:0000256" key="1">
    <source>
        <dbReference type="SAM" id="MobiDB-lite"/>
    </source>
</evidence>
<dbReference type="STRING" id="1610493.RPIT_09595"/>
<dbReference type="PANTHER" id="PTHR43685:SF3">
    <property type="entry name" value="SLR2126 PROTEIN"/>
    <property type="match status" value="1"/>
</dbReference>
<evidence type="ECO:0000259" key="3">
    <source>
        <dbReference type="Pfam" id="PF00535"/>
    </source>
</evidence>
<feature type="transmembrane region" description="Helical" evidence="2">
    <location>
        <begin position="392"/>
        <end position="411"/>
    </location>
</feature>
<dbReference type="AlphaFoldDB" id="A0A1Q2CFW8"/>